<reference evidence="6 7" key="1">
    <citation type="journal article" date="2023" name="Microbiol. Resour. Announc.">
        <title>Complete Genome Sequence of Mycobacterium wuenschmanii, a novel Nontuberculous Mycobacterium Isolated from a captive population of Amazon Milk Frogs.</title>
        <authorList>
            <person name="Hicks J."/>
            <person name="Zeineldin M."/>
            <person name="Ward H."/>
            <person name="Wuenschmann A."/>
            <person name="Camp P."/>
            <person name="Farrell D."/>
            <person name="Lehman K."/>
            <person name="Thacker T."/>
            <person name="Cuthbert E."/>
        </authorList>
    </citation>
    <scope>NUCLEOTIDE SEQUENCE [LARGE SCALE GENOMIC DNA]</scope>
    <source>
        <strain evidence="6 7">Wuenschmanii</strain>
    </source>
</reference>
<accession>A0ABY8W6I0</accession>
<dbReference type="InterPro" id="IPR029058">
    <property type="entry name" value="AB_hydrolase_fold"/>
</dbReference>
<name>A0ABY8W6I0_9MYCO</name>
<evidence type="ECO:0000256" key="2">
    <source>
        <dbReference type="ARBA" id="ARBA00015007"/>
    </source>
</evidence>
<evidence type="ECO:0000313" key="7">
    <source>
        <dbReference type="Proteomes" id="UP001236585"/>
    </source>
</evidence>
<evidence type="ECO:0000259" key="5">
    <source>
        <dbReference type="Pfam" id="PF00975"/>
    </source>
</evidence>
<dbReference type="PANTHER" id="PTHR11487:SF0">
    <property type="entry name" value="S-ACYL FATTY ACID SYNTHASE THIOESTERASE, MEDIUM CHAIN"/>
    <property type="match status" value="1"/>
</dbReference>
<feature type="domain" description="Thioesterase" evidence="5">
    <location>
        <begin position="33"/>
        <end position="253"/>
    </location>
</feature>
<organism evidence="6 7">
    <name type="scientific">Candidatus Mycobacterium wuenschmannii</name>
    <dbReference type="NCBI Taxonomy" id="3027808"/>
    <lineage>
        <taxon>Bacteria</taxon>
        <taxon>Bacillati</taxon>
        <taxon>Actinomycetota</taxon>
        <taxon>Actinomycetes</taxon>
        <taxon>Mycobacteriales</taxon>
        <taxon>Mycobacteriaceae</taxon>
        <taxon>Mycobacterium</taxon>
    </lineage>
</organism>
<dbReference type="RefSeq" id="WP_285190120.1">
    <property type="nucleotide sequence ID" value="NZ_CP126981.1"/>
</dbReference>
<comment type="similarity">
    <text evidence="1">Belongs to the thioesterase family.</text>
</comment>
<dbReference type="PANTHER" id="PTHR11487">
    <property type="entry name" value="THIOESTERASE"/>
    <property type="match status" value="1"/>
</dbReference>
<dbReference type="InterPro" id="IPR012223">
    <property type="entry name" value="TEII"/>
</dbReference>
<evidence type="ECO:0000256" key="1">
    <source>
        <dbReference type="ARBA" id="ARBA00007169"/>
    </source>
</evidence>
<dbReference type="InterPro" id="IPR001031">
    <property type="entry name" value="Thioesterase"/>
</dbReference>
<keyword evidence="3" id="KW-0843">Virulence</keyword>
<protein>
    <recommendedName>
        <fullName evidence="2">Thioesterase TesA</fullName>
    </recommendedName>
</protein>
<keyword evidence="7" id="KW-1185">Reference proteome</keyword>
<dbReference type="SUPFAM" id="SSF53474">
    <property type="entry name" value="alpha/beta-Hydrolases"/>
    <property type="match status" value="1"/>
</dbReference>
<dbReference type="Pfam" id="PF00975">
    <property type="entry name" value="Thioesterase"/>
    <property type="match status" value="1"/>
</dbReference>
<comment type="catalytic activity">
    <reaction evidence="4">
        <text>a fatty acyl-CoA + H2O = a fatty acid + CoA + H(+)</text>
        <dbReference type="Rhea" id="RHEA:16781"/>
        <dbReference type="ChEBI" id="CHEBI:15377"/>
        <dbReference type="ChEBI" id="CHEBI:15378"/>
        <dbReference type="ChEBI" id="CHEBI:28868"/>
        <dbReference type="ChEBI" id="CHEBI:57287"/>
        <dbReference type="ChEBI" id="CHEBI:77636"/>
    </reaction>
</comment>
<dbReference type="Gene3D" id="3.40.50.1820">
    <property type="entry name" value="alpha/beta hydrolase"/>
    <property type="match status" value="1"/>
</dbReference>
<evidence type="ECO:0000256" key="3">
    <source>
        <dbReference type="ARBA" id="ARBA00023026"/>
    </source>
</evidence>
<evidence type="ECO:0000256" key="4">
    <source>
        <dbReference type="ARBA" id="ARBA00024293"/>
    </source>
</evidence>
<gene>
    <name evidence="6" type="ORF">PT015_08115</name>
</gene>
<dbReference type="EMBL" id="CP126981">
    <property type="protein sequence ID" value="WIM89394.1"/>
    <property type="molecule type" value="Genomic_DNA"/>
</dbReference>
<proteinExistence type="inferred from homology"/>
<dbReference type="Proteomes" id="UP001236585">
    <property type="component" value="Chromosome"/>
</dbReference>
<evidence type="ECO:0000313" key="6">
    <source>
        <dbReference type="EMBL" id="WIM89394.1"/>
    </source>
</evidence>
<sequence>MIFDNLTSVQKKEFPSWVKRFTGRAAGGRGATVVFPHAGGAATGYRKLATALAAGGGDTYIVQYPQRAERLTEPAAETVQDLARSLFVAGPWRQEAPLRLFGHSMGAVVAFEFARVAESRGAAVQKLWASAAPAPCAVEAKPDLPTSHDDLLVDMTDFGGTDAELLADPEFAELLVTAMRADYAAINRYTCGSDIQIAADISALGAYGDPRVAADELELWESHTSGAFDIDWFDGGHFYLDDHIDDIAARVNADG</sequence>